<gene>
    <name evidence="1" type="ORF">TKV_c21670</name>
</gene>
<dbReference type="Gene3D" id="3.10.490.10">
    <property type="entry name" value="Gamma-glutamyl cyclotransferase-like"/>
    <property type="match status" value="1"/>
</dbReference>
<organism evidence="1 2">
    <name type="scientific">Thermoanaerobacter kivui</name>
    <name type="common">Acetogenium kivui</name>
    <dbReference type="NCBI Taxonomy" id="2325"/>
    <lineage>
        <taxon>Bacteria</taxon>
        <taxon>Bacillati</taxon>
        <taxon>Bacillota</taxon>
        <taxon>Clostridia</taxon>
        <taxon>Thermoanaerobacterales</taxon>
        <taxon>Thermoanaerobacteraceae</taxon>
        <taxon>Thermoanaerobacter</taxon>
    </lineage>
</organism>
<dbReference type="Proteomes" id="UP000029669">
    <property type="component" value="Chromosome"/>
</dbReference>
<name>A0A097AU06_THEKI</name>
<reference evidence="2" key="1">
    <citation type="journal article" date="2015" name="Genome Announc.">
        <title>Whole-Genome Sequences of 80 Environmental and Clinical Isolates of Burkholderia pseudomallei.</title>
        <authorList>
            <person name="Johnson S.L."/>
            <person name="Baker A.L."/>
            <person name="Chain P.S."/>
            <person name="Currie B.J."/>
            <person name="Daligault H.E."/>
            <person name="Davenport K.W."/>
            <person name="Davis C.B."/>
            <person name="Inglis T.J."/>
            <person name="Kaestli M."/>
            <person name="Koren S."/>
            <person name="Mayo M."/>
            <person name="Merritt A.J."/>
            <person name="Price E.P."/>
            <person name="Sarovich D.S."/>
            <person name="Warner J."/>
            <person name="Rosovitz M.J."/>
        </authorList>
    </citation>
    <scope>NUCLEOTIDE SEQUENCE [LARGE SCALE GENOMIC DNA]</scope>
    <source>
        <strain evidence="2">DSM 2030</strain>
    </source>
</reference>
<keyword evidence="2" id="KW-1185">Reference proteome</keyword>
<evidence type="ECO:0000313" key="2">
    <source>
        <dbReference type="Proteomes" id="UP000029669"/>
    </source>
</evidence>
<dbReference type="HOGENOM" id="CLU_111599_1_0_9"/>
<evidence type="ECO:0000313" key="1">
    <source>
        <dbReference type="EMBL" id="AIS53299.1"/>
    </source>
</evidence>
<dbReference type="AlphaFoldDB" id="A0A097AU06"/>
<dbReference type="EMBL" id="CP009170">
    <property type="protein sequence ID" value="AIS53299.1"/>
    <property type="molecule type" value="Genomic_DNA"/>
</dbReference>
<dbReference type="STRING" id="2325.TKV_c21670"/>
<dbReference type="KEGG" id="tki:TKV_c21670"/>
<proteinExistence type="predicted"/>
<sequence>MFLSMLTKLLLRRKFLGWWKYKYKCTITEDSEVKSEMSEVIYYGAYGSNLLRERFLVYIKGGVYEGKVYEGCRDKTEPVAMGWMYVPYRLYFAKCSPRWENKGIAFLSCKKETNLEFYSVIRLWKITEEQFYDIQKQEGKSWYNYILELGEKDGVKIKTITGCWTNEIQSPSEKYLKIIKKGLKETTNWDDEKIRTYLMKFL</sequence>
<accession>A0A097AU06</accession>
<protein>
    <recommendedName>
        <fullName evidence="3">AIG2 family protein</fullName>
    </recommendedName>
</protein>
<evidence type="ECO:0008006" key="3">
    <source>
        <dbReference type="Google" id="ProtNLM"/>
    </source>
</evidence>
<dbReference type="eggNOG" id="COG2105">
    <property type="taxonomic scope" value="Bacteria"/>
</dbReference>